<comment type="subcellular location">
    <subcellularLocation>
        <location evidence="3">Endoplasmic reticulum membrane</location>
        <topology evidence="3">Peripheral membrane protein</topology>
    </subcellularLocation>
    <subcellularLocation>
        <location evidence="2">Microsome membrane</location>
        <topology evidence="2">Peripheral membrane protein</topology>
    </subcellularLocation>
</comment>
<dbReference type="GO" id="GO:0020037">
    <property type="term" value="F:heme binding"/>
    <property type="evidence" value="ECO:0007669"/>
    <property type="project" value="InterPro"/>
</dbReference>
<evidence type="ECO:0000256" key="11">
    <source>
        <dbReference type="ARBA" id="ARBA00023033"/>
    </source>
</evidence>
<keyword evidence="12 13" id="KW-0472">Membrane</keyword>
<dbReference type="STRING" id="2015173.A0A026VTF3"/>
<dbReference type="AlphaFoldDB" id="A0A026VTF3"/>
<accession>A0A026VTF3</accession>
<evidence type="ECO:0000256" key="6">
    <source>
        <dbReference type="ARBA" id="ARBA00022723"/>
    </source>
</evidence>
<dbReference type="OrthoDB" id="2789670at2759"/>
<evidence type="ECO:0000256" key="4">
    <source>
        <dbReference type="ARBA" id="ARBA00010617"/>
    </source>
</evidence>
<evidence type="ECO:0000256" key="2">
    <source>
        <dbReference type="ARBA" id="ARBA00004174"/>
    </source>
</evidence>
<dbReference type="SUPFAM" id="SSF48264">
    <property type="entry name" value="Cytochrome P450"/>
    <property type="match status" value="2"/>
</dbReference>
<evidence type="ECO:0000256" key="5">
    <source>
        <dbReference type="ARBA" id="ARBA00022617"/>
    </source>
</evidence>
<dbReference type="Proteomes" id="UP000053097">
    <property type="component" value="Unassembled WGS sequence"/>
</dbReference>
<dbReference type="EMBL" id="KK108281">
    <property type="protein sequence ID" value="EZA46781.1"/>
    <property type="molecule type" value="Genomic_DNA"/>
</dbReference>
<keyword evidence="15" id="KW-1185">Reference proteome</keyword>
<dbReference type="PRINTS" id="PR00463">
    <property type="entry name" value="EP450I"/>
</dbReference>
<dbReference type="InterPro" id="IPR017972">
    <property type="entry name" value="Cyt_P450_CS"/>
</dbReference>
<dbReference type="CDD" id="cd11056">
    <property type="entry name" value="CYP6-like"/>
    <property type="match status" value="2"/>
</dbReference>
<keyword evidence="11" id="KW-0503">Monooxygenase</keyword>
<feature type="transmembrane region" description="Helical" evidence="13">
    <location>
        <begin position="6"/>
        <end position="22"/>
    </location>
</feature>
<evidence type="ECO:0000256" key="7">
    <source>
        <dbReference type="ARBA" id="ARBA00022824"/>
    </source>
</evidence>
<comment type="similarity">
    <text evidence="4">Belongs to the cytochrome P450 family.</text>
</comment>
<comment type="cofactor">
    <cofactor evidence="1">
        <name>heme</name>
        <dbReference type="ChEBI" id="CHEBI:30413"/>
    </cofactor>
</comment>
<evidence type="ECO:0000256" key="10">
    <source>
        <dbReference type="ARBA" id="ARBA00023004"/>
    </source>
</evidence>
<evidence type="ECO:0000256" key="13">
    <source>
        <dbReference type="SAM" id="Phobius"/>
    </source>
</evidence>
<keyword evidence="8" id="KW-0492">Microsome</keyword>
<dbReference type="GO" id="GO:0016705">
    <property type="term" value="F:oxidoreductase activity, acting on paired donors, with incorporation or reduction of molecular oxygen"/>
    <property type="evidence" value="ECO:0007669"/>
    <property type="project" value="InterPro"/>
</dbReference>
<evidence type="ECO:0000313" key="14">
    <source>
        <dbReference type="EMBL" id="EZA46781.1"/>
    </source>
</evidence>
<gene>
    <name evidence="14" type="ORF">X777_01845</name>
</gene>
<name>A0A026VTF3_OOCBI</name>
<dbReference type="InterPro" id="IPR036396">
    <property type="entry name" value="Cyt_P450_sf"/>
</dbReference>
<dbReference type="PROSITE" id="PS00086">
    <property type="entry name" value="CYTOCHROME_P450"/>
    <property type="match status" value="2"/>
</dbReference>
<feature type="transmembrane region" description="Helical" evidence="13">
    <location>
        <begin position="457"/>
        <end position="476"/>
    </location>
</feature>
<dbReference type="FunFam" id="1.10.630.10:FF:000042">
    <property type="entry name" value="Cytochrome P450"/>
    <property type="match status" value="2"/>
</dbReference>
<dbReference type="InterPro" id="IPR001128">
    <property type="entry name" value="Cyt_P450"/>
</dbReference>
<dbReference type="GO" id="GO:0005789">
    <property type="term" value="C:endoplasmic reticulum membrane"/>
    <property type="evidence" value="ECO:0007669"/>
    <property type="project" value="UniProtKB-SubCell"/>
</dbReference>
<keyword evidence="10" id="KW-0408">Iron</keyword>
<evidence type="ECO:0000256" key="8">
    <source>
        <dbReference type="ARBA" id="ARBA00022848"/>
    </source>
</evidence>
<dbReference type="InterPro" id="IPR050476">
    <property type="entry name" value="Insect_CytP450_Detox"/>
</dbReference>
<dbReference type="GO" id="GO:0004497">
    <property type="term" value="F:monooxygenase activity"/>
    <property type="evidence" value="ECO:0007669"/>
    <property type="project" value="UniProtKB-KW"/>
</dbReference>
<evidence type="ECO:0000256" key="9">
    <source>
        <dbReference type="ARBA" id="ARBA00023002"/>
    </source>
</evidence>
<evidence type="ECO:0000256" key="3">
    <source>
        <dbReference type="ARBA" id="ARBA00004406"/>
    </source>
</evidence>
<protein>
    <submittedName>
        <fullName evidence="14">Cytochrome P450 9e2</fullName>
    </submittedName>
</protein>
<dbReference type="Gene3D" id="1.10.630.10">
    <property type="entry name" value="Cytochrome P450"/>
    <property type="match status" value="2"/>
</dbReference>
<keyword evidence="6" id="KW-0479">Metal-binding</keyword>
<keyword evidence="13" id="KW-0812">Transmembrane</keyword>
<dbReference type="PRINTS" id="PR00385">
    <property type="entry name" value="P450"/>
</dbReference>
<keyword evidence="9" id="KW-0560">Oxidoreductase</keyword>
<evidence type="ECO:0000256" key="1">
    <source>
        <dbReference type="ARBA" id="ARBA00001971"/>
    </source>
</evidence>
<reference evidence="14 15" key="1">
    <citation type="journal article" date="2014" name="Curr. Biol.">
        <title>The genome of the clonal raider ant Cerapachys biroi.</title>
        <authorList>
            <person name="Oxley P.R."/>
            <person name="Ji L."/>
            <person name="Fetter-Pruneda I."/>
            <person name="McKenzie S.K."/>
            <person name="Li C."/>
            <person name="Hu H."/>
            <person name="Zhang G."/>
            <person name="Kronauer D.J."/>
        </authorList>
    </citation>
    <scope>NUCLEOTIDE SEQUENCE [LARGE SCALE GENOMIC DNA]</scope>
</reference>
<proteinExistence type="inferred from homology"/>
<dbReference type="GO" id="GO:0005506">
    <property type="term" value="F:iron ion binding"/>
    <property type="evidence" value="ECO:0007669"/>
    <property type="project" value="InterPro"/>
</dbReference>
<sequence>MELSTLLLGVLTACICVYYAIITKLSHFARLKIPYVRPVPLLGNMAPLIFHRMAFVHLLQKMYNLFPDAKYFGFYDFTSPVYVLRDPELINAVSIKNFDHFTDHRNFVNEDQEQIASRNLFGLRGDHWREMRKLLSPSFTSSKMKMMFGLMCECAENFTNFVANESGKSGKTYDMKDQINRYATDVVATSAYGISVDSFKHPTNAFFTIGRKAMSFDFKVNLKLFICKQVPALAKFLRIKTFSSEVENFFKDIVTETVKTRDEQGIFRLDMIQLMMETRDKNYGPAFDIDEMTAQAFAFFLAGFDSVSTIMCFLAHEIAVNPDVQNKLRAEIEDVLKQTNGKPTYEAINGMKYLDAVLTETMRLYPLLPYLDRVCTKHFEMPPATPDGKSFTIKPGERVWFSSFALQHDPKHYPEPEKFNPDRFLNSSVDNSSYMPFGIGPRICIANRFAMMEMKIMIFYLVILVICICMYYYFILRQMSYFDQRKVPYQRPVPLLGNLAPFFFGRITHANQLRRLYNHFSNARYFGFYDFMSPIYVIRDPELFNTIAIKHFDHFMDHLNVVNEDLERISRMNLFGLRGDHWHKMRKLLSPSFTSSKIKIMFGLMCQCAETFTDVVTNESGKSGKAYEMKDMFRRYATDVVATSAFGISVDSFNHPKNEFFLHADKTMNFDFKKILYFFMRRTWPLLTNLLRIRVFNAEIEDFFKNIINDTVKARDEQGIVRPDMIQLMMETRDKNHGRAFDIDEMTAQALIFFLAGFDNISTCLSFLTYELAVNPDVQNKIRAEIEDVLKQTNGKPTYEAINGMKYLDAALTETMRFYPLTLFHDRVCTKNFEMPPATPDGKSFTIKPGERVWISSFALHHDPKYYSEPEKFNPDRFLNSSVDNSIYMPFGVGPRICIAIRFAMMEMKIMIFYLLWRCIVELDAKTKIPLVMKKASFSSSAEGGIWLNLRAKNPTISITSCSSNGYNSDTKNT</sequence>
<keyword evidence="5" id="KW-0349">Heme</keyword>
<dbReference type="PANTHER" id="PTHR24292">
    <property type="entry name" value="CYTOCHROME P450"/>
    <property type="match status" value="1"/>
</dbReference>
<dbReference type="Pfam" id="PF00067">
    <property type="entry name" value="p450"/>
    <property type="match status" value="2"/>
</dbReference>
<dbReference type="OMA" id="EMKIMIF"/>
<keyword evidence="13" id="KW-1133">Transmembrane helix</keyword>
<organism evidence="14 15">
    <name type="scientific">Ooceraea biroi</name>
    <name type="common">Clonal raider ant</name>
    <name type="synonym">Cerapachys biroi</name>
    <dbReference type="NCBI Taxonomy" id="2015173"/>
    <lineage>
        <taxon>Eukaryota</taxon>
        <taxon>Metazoa</taxon>
        <taxon>Ecdysozoa</taxon>
        <taxon>Arthropoda</taxon>
        <taxon>Hexapoda</taxon>
        <taxon>Insecta</taxon>
        <taxon>Pterygota</taxon>
        <taxon>Neoptera</taxon>
        <taxon>Endopterygota</taxon>
        <taxon>Hymenoptera</taxon>
        <taxon>Apocrita</taxon>
        <taxon>Aculeata</taxon>
        <taxon>Formicoidea</taxon>
        <taxon>Formicidae</taxon>
        <taxon>Dorylinae</taxon>
        <taxon>Ooceraea</taxon>
    </lineage>
</organism>
<dbReference type="PANTHER" id="PTHR24292:SF54">
    <property type="entry name" value="CYP9F3-RELATED"/>
    <property type="match status" value="1"/>
</dbReference>
<dbReference type="InterPro" id="IPR002401">
    <property type="entry name" value="Cyt_P450_E_grp-I"/>
</dbReference>
<evidence type="ECO:0000313" key="15">
    <source>
        <dbReference type="Proteomes" id="UP000053097"/>
    </source>
</evidence>
<keyword evidence="7" id="KW-0256">Endoplasmic reticulum</keyword>
<evidence type="ECO:0000256" key="12">
    <source>
        <dbReference type="ARBA" id="ARBA00023136"/>
    </source>
</evidence>